<comment type="caution">
    <text evidence="2">The sequence shown here is derived from an EMBL/GenBank/DDBJ whole genome shotgun (WGS) entry which is preliminary data.</text>
</comment>
<name>A0A6V8LK28_9ACTN</name>
<evidence type="ECO:0000313" key="3">
    <source>
        <dbReference type="Proteomes" id="UP000482960"/>
    </source>
</evidence>
<organism evidence="2 3">
    <name type="scientific">Phytohabitans rumicis</name>
    <dbReference type="NCBI Taxonomy" id="1076125"/>
    <lineage>
        <taxon>Bacteria</taxon>
        <taxon>Bacillati</taxon>
        <taxon>Actinomycetota</taxon>
        <taxon>Actinomycetes</taxon>
        <taxon>Micromonosporales</taxon>
        <taxon>Micromonosporaceae</taxon>
    </lineage>
</organism>
<keyword evidence="1" id="KW-1133">Transmembrane helix</keyword>
<keyword evidence="1" id="KW-0472">Membrane</keyword>
<dbReference type="RefSeq" id="WP_246278431.1">
    <property type="nucleotide sequence ID" value="NZ_BLPG01000001.1"/>
</dbReference>
<proteinExistence type="predicted"/>
<sequence>MTVSDRPIATPSVDGPTVGMAVQFVLLGALAAGVGLGAAGWLAGTAYAGVTWVVLSRAMRRSGMSLLGPANQVTLARATLVGV</sequence>
<evidence type="ECO:0000256" key="1">
    <source>
        <dbReference type="SAM" id="Phobius"/>
    </source>
</evidence>
<reference evidence="2 3" key="2">
    <citation type="submission" date="2020-03" db="EMBL/GenBank/DDBJ databases">
        <authorList>
            <person name="Ichikawa N."/>
            <person name="Kimura A."/>
            <person name="Kitahashi Y."/>
            <person name="Uohara A."/>
        </authorList>
    </citation>
    <scope>NUCLEOTIDE SEQUENCE [LARGE SCALE GENOMIC DNA]</scope>
    <source>
        <strain evidence="2 3">NBRC 108638</strain>
    </source>
</reference>
<evidence type="ECO:0000313" key="2">
    <source>
        <dbReference type="EMBL" id="GFJ94979.1"/>
    </source>
</evidence>
<accession>A0A6V8LK28</accession>
<keyword evidence="1" id="KW-0812">Transmembrane</keyword>
<dbReference type="EMBL" id="BLPG01000001">
    <property type="protein sequence ID" value="GFJ94979.1"/>
    <property type="molecule type" value="Genomic_DNA"/>
</dbReference>
<dbReference type="AlphaFoldDB" id="A0A6V8LK28"/>
<reference evidence="2 3" key="1">
    <citation type="submission" date="2020-03" db="EMBL/GenBank/DDBJ databases">
        <title>Whole genome shotgun sequence of Phytohabitans rumicis NBRC 108638.</title>
        <authorList>
            <person name="Komaki H."/>
            <person name="Tamura T."/>
        </authorList>
    </citation>
    <scope>NUCLEOTIDE SEQUENCE [LARGE SCALE GENOMIC DNA]</scope>
    <source>
        <strain evidence="2 3">NBRC 108638</strain>
    </source>
</reference>
<feature type="transmembrane region" description="Helical" evidence="1">
    <location>
        <begin position="24"/>
        <end position="55"/>
    </location>
</feature>
<dbReference type="Proteomes" id="UP000482960">
    <property type="component" value="Unassembled WGS sequence"/>
</dbReference>
<keyword evidence="3" id="KW-1185">Reference proteome</keyword>
<gene>
    <name evidence="2" type="ORF">Prum_086210</name>
</gene>
<protein>
    <submittedName>
        <fullName evidence="2">Uncharacterized protein</fullName>
    </submittedName>
</protein>